<feature type="compositionally biased region" description="Basic residues" evidence="1">
    <location>
        <begin position="221"/>
        <end position="238"/>
    </location>
</feature>
<accession>A0A9Q0FGW8</accession>
<keyword evidence="2" id="KW-0472">Membrane</keyword>
<dbReference type="PANTHER" id="PTHR35986">
    <property type="entry name" value="EXPRESSED PROTEIN"/>
    <property type="match status" value="1"/>
</dbReference>
<organism evidence="3 4">
    <name type="scientific">Turnera subulata</name>
    <dbReference type="NCBI Taxonomy" id="218843"/>
    <lineage>
        <taxon>Eukaryota</taxon>
        <taxon>Viridiplantae</taxon>
        <taxon>Streptophyta</taxon>
        <taxon>Embryophyta</taxon>
        <taxon>Tracheophyta</taxon>
        <taxon>Spermatophyta</taxon>
        <taxon>Magnoliopsida</taxon>
        <taxon>eudicotyledons</taxon>
        <taxon>Gunneridae</taxon>
        <taxon>Pentapetalae</taxon>
        <taxon>rosids</taxon>
        <taxon>fabids</taxon>
        <taxon>Malpighiales</taxon>
        <taxon>Passifloraceae</taxon>
        <taxon>Turnera</taxon>
    </lineage>
</organism>
<evidence type="ECO:0000256" key="1">
    <source>
        <dbReference type="SAM" id="MobiDB-lite"/>
    </source>
</evidence>
<evidence type="ECO:0000256" key="2">
    <source>
        <dbReference type="SAM" id="Phobius"/>
    </source>
</evidence>
<keyword evidence="2" id="KW-1133">Transmembrane helix</keyword>
<keyword evidence="4" id="KW-1185">Reference proteome</keyword>
<feature type="region of interest" description="Disordered" evidence="1">
    <location>
        <begin position="211"/>
        <end position="238"/>
    </location>
</feature>
<dbReference type="AlphaFoldDB" id="A0A9Q0FGW8"/>
<comment type="caution">
    <text evidence="3">The sequence shown here is derived from an EMBL/GenBank/DDBJ whole genome shotgun (WGS) entry which is preliminary data.</text>
</comment>
<sequence>MGATLVELEQALRSQKEKMTVQEENILLKCKSKAMKGFTSGLSLGAVVAMAALLPVWFCNPTSFAGTSAFFGLWRLNRSMDSCQEHILSLEGTRMQMELAKILVNNHANEPWAMQLLNRHFYLEKVFDDSNSDKPLIRFRYRNFFGDIAAQGGRANNDSYEVSSEDSDTTNVNEGLKQFPMNPVADSTEDPLDGIFGFMAPVEEIHHPVRTSKSGRVITRRDKKSHRRHRVHRHEALN</sequence>
<evidence type="ECO:0000313" key="4">
    <source>
        <dbReference type="Proteomes" id="UP001141552"/>
    </source>
</evidence>
<keyword evidence="2" id="KW-0812">Transmembrane</keyword>
<evidence type="ECO:0000313" key="3">
    <source>
        <dbReference type="EMBL" id="KAJ4830152.1"/>
    </source>
</evidence>
<feature type="transmembrane region" description="Helical" evidence="2">
    <location>
        <begin position="38"/>
        <end position="58"/>
    </location>
</feature>
<dbReference type="EMBL" id="JAKUCV010005723">
    <property type="protein sequence ID" value="KAJ4830152.1"/>
    <property type="molecule type" value="Genomic_DNA"/>
</dbReference>
<reference evidence="3" key="1">
    <citation type="submission" date="2022-02" db="EMBL/GenBank/DDBJ databases">
        <authorList>
            <person name="Henning P.M."/>
            <person name="McCubbin A.G."/>
            <person name="Shore J.S."/>
        </authorList>
    </citation>
    <scope>NUCLEOTIDE SEQUENCE</scope>
    <source>
        <strain evidence="3">F60SS</strain>
        <tissue evidence="3">Leaves</tissue>
    </source>
</reference>
<reference evidence="3" key="2">
    <citation type="journal article" date="2023" name="Plants (Basel)">
        <title>Annotation of the Turnera subulata (Passifloraceae) Draft Genome Reveals the S-Locus Evolved after the Divergence of Turneroideae from Passifloroideae in a Stepwise Manner.</title>
        <authorList>
            <person name="Henning P.M."/>
            <person name="Roalson E.H."/>
            <person name="Mir W."/>
            <person name="McCubbin A.G."/>
            <person name="Shore J.S."/>
        </authorList>
    </citation>
    <scope>NUCLEOTIDE SEQUENCE</scope>
    <source>
        <strain evidence="3">F60SS</strain>
    </source>
</reference>
<feature type="region of interest" description="Disordered" evidence="1">
    <location>
        <begin position="156"/>
        <end position="184"/>
    </location>
</feature>
<gene>
    <name evidence="3" type="ORF">Tsubulata_019940</name>
</gene>
<name>A0A9Q0FGW8_9ROSI</name>
<dbReference type="PANTHER" id="PTHR35986:SF1">
    <property type="entry name" value="OS10G0430800 PROTEIN"/>
    <property type="match status" value="1"/>
</dbReference>
<proteinExistence type="predicted"/>
<dbReference type="Proteomes" id="UP001141552">
    <property type="component" value="Unassembled WGS sequence"/>
</dbReference>
<dbReference type="OrthoDB" id="1899410at2759"/>
<protein>
    <submittedName>
        <fullName evidence="3">Uncharacterized protein</fullName>
    </submittedName>
</protein>